<feature type="domain" description="Uroporphyrinogen decarboxylase (URO-D)" evidence="11">
    <location>
        <begin position="138"/>
        <end position="154"/>
    </location>
</feature>
<dbReference type="NCBIfam" id="TIGR01464">
    <property type="entry name" value="hemE"/>
    <property type="match status" value="1"/>
</dbReference>
<sequence length="341" mass="37590">MTDSLFLRALSGETLPKPPLWLMRQAGRYLPEYRALRAEAGGFLDLCYNPKWAAEVTLQPIRRFGFDAAILFSDILVIPHALGQKLWFAQGEGPRLEPIADEARFGEIRTEIDQDVLAPVYETVRRVKAALPVGTPLIGFCGAPWTVATYMVAGRGTPDKGPAKELFRRDPSLFARLIDRLVVNSAAYLNAQIDAGVDAVQIFDSWAGSLGPEDFRRWCIEPTKRIVDLVRARHPQVKIIGFPRGAGAGIPDYVRATGVDAVGLETEIDRSFVREAIQPLVPVQGHLDPELLRAGGTELEREIAAIRAAFGDRAFVFNLGHGILPDTPIAHVERLVELVRA</sequence>
<comment type="subunit">
    <text evidence="7">Homodimer.</text>
</comment>
<evidence type="ECO:0000259" key="11">
    <source>
        <dbReference type="PROSITE" id="PS00907"/>
    </source>
</evidence>
<evidence type="ECO:0000256" key="9">
    <source>
        <dbReference type="RuleBase" id="RU004169"/>
    </source>
</evidence>
<comment type="pathway">
    <text evidence="1 7 8">Porphyrin-containing compound metabolism; protoporphyrin-IX biosynthesis; coproporphyrinogen-III from 5-aminolevulinate: step 4/4.</text>
</comment>
<evidence type="ECO:0000256" key="4">
    <source>
        <dbReference type="ARBA" id="ARBA00022793"/>
    </source>
</evidence>
<dbReference type="PROSITE" id="PS00907">
    <property type="entry name" value="UROD_2"/>
    <property type="match status" value="1"/>
</dbReference>
<keyword evidence="13" id="KW-1185">Reference proteome</keyword>
<feature type="site" description="Transition state stabilizer" evidence="7">
    <location>
        <position position="74"/>
    </location>
</feature>
<evidence type="ECO:0000259" key="10">
    <source>
        <dbReference type="PROSITE" id="PS00906"/>
    </source>
</evidence>
<comment type="caution">
    <text evidence="12">The sequence shown here is derived from an EMBL/GenBank/DDBJ whole genome shotgun (WGS) entry which is preliminary data.</text>
</comment>
<comment type="similarity">
    <text evidence="2 7 9">Belongs to the uroporphyrinogen decarboxylase family.</text>
</comment>
<feature type="binding site" evidence="7">
    <location>
        <position position="74"/>
    </location>
    <ligand>
        <name>substrate</name>
    </ligand>
</feature>
<dbReference type="InterPro" id="IPR000257">
    <property type="entry name" value="Uroporphyrinogen_deCOase"/>
</dbReference>
<evidence type="ECO:0000313" key="13">
    <source>
        <dbReference type="Proteomes" id="UP001596053"/>
    </source>
</evidence>
<feature type="domain" description="Uroporphyrinogen decarboxylase (URO-D)" evidence="10">
    <location>
        <begin position="19"/>
        <end position="28"/>
    </location>
</feature>
<keyword evidence="4 7" id="KW-0210">Decarboxylase</keyword>
<dbReference type="HAMAP" id="MF_00218">
    <property type="entry name" value="URO_D"/>
    <property type="match status" value="1"/>
</dbReference>
<feature type="binding site" evidence="7">
    <location>
        <position position="150"/>
    </location>
    <ligand>
        <name>substrate</name>
    </ligand>
</feature>
<dbReference type="PANTHER" id="PTHR21091">
    <property type="entry name" value="METHYLTETRAHYDROFOLATE:HOMOCYSTEINE METHYLTRANSFERASE RELATED"/>
    <property type="match status" value="1"/>
</dbReference>
<dbReference type="RefSeq" id="WP_377800443.1">
    <property type="nucleotide sequence ID" value="NZ_JBHSLW010000035.1"/>
</dbReference>
<comment type="subcellular location">
    <subcellularLocation>
        <location evidence="7">Cytoplasm</location>
    </subcellularLocation>
</comment>
<proteinExistence type="inferred from homology"/>
<evidence type="ECO:0000256" key="2">
    <source>
        <dbReference type="ARBA" id="ARBA00009935"/>
    </source>
</evidence>
<gene>
    <name evidence="7 12" type="primary">hemE</name>
    <name evidence="12" type="ORF">ACFPOB_21585</name>
</gene>
<evidence type="ECO:0000256" key="7">
    <source>
        <dbReference type="HAMAP-Rule" id="MF_00218"/>
    </source>
</evidence>
<dbReference type="SUPFAM" id="SSF51726">
    <property type="entry name" value="UROD/MetE-like"/>
    <property type="match status" value="1"/>
</dbReference>
<evidence type="ECO:0000313" key="12">
    <source>
        <dbReference type="EMBL" id="MFC5422161.1"/>
    </source>
</evidence>
<keyword evidence="7" id="KW-0963">Cytoplasm</keyword>
<feature type="binding site" evidence="7">
    <location>
        <begin position="24"/>
        <end position="28"/>
    </location>
    <ligand>
        <name>substrate</name>
    </ligand>
</feature>
<dbReference type="CDD" id="cd00717">
    <property type="entry name" value="URO-D"/>
    <property type="match status" value="1"/>
</dbReference>
<evidence type="ECO:0000256" key="6">
    <source>
        <dbReference type="ARBA" id="ARBA00023244"/>
    </source>
</evidence>
<accession>A0ABW0IUW9</accession>
<comment type="function">
    <text evidence="7">Catalyzes the decarboxylation of four acetate groups of uroporphyrinogen-III to yield coproporphyrinogen-III.</text>
</comment>
<comment type="catalytic activity">
    <reaction evidence="7 8">
        <text>uroporphyrinogen III + 4 H(+) = coproporphyrinogen III + 4 CO2</text>
        <dbReference type="Rhea" id="RHEA:19865"/>
        <dbReference type="ChEBI" id="CHEBI:15378"/>
        <dbReference type="ChEBI" id="CHEBI:16526"/>
        <dbReference type="ChEBI" id="CHEBI:57308"/>
        <dbReference type="ChEBI" id="CHEBI:57309"/>
        <dbReference type="EC" id="4.1.1.37"/>
    </reaction>
</comment>
<dbReference type="Pfam" id="PF01208">
    <property type="entry name" value="URO-D"/>
    <property type="match status" value="1"/>
</dbReference>
<evidence type="ECO:0000256" key="8">
    <source>
        <dbReference type="RuleBase" id="RU000554"/>
    </source>
</evidence>
<dbReference type="PROSITE" id="PS00906">
    <property type="entry name" value="UROD_1"/>
    <property type="match status" value="1"/>
</dbReference>
<reference evidence="13" key="1">
    <citation type="journal article" date="2019" name="Int. J. Syst. Evol. Microbiol.">
        <title>The Global Catalogue of Microorganisms (GCM) 10K type strain sequencing project: providing services to taxonomists for standard genome sequencing and annotation.</title>
        <authorList>
            <consortium name="The Broad Institute Genomics Platform"/>
            <consortium name="The Broad Institute Genome Sequencing Center for Infectious Disease"/>
            <person name="Wu L."/>
            <person name="Ma J."/>
        </authorList>
    </citation>
    <scope>NUCLEOTIDE SEQUENCE [LARGE SCALE GENOMIC DNA]</scope>
    <source>
        <strain evidence="13">NCAIM B.01391</strain>
    </source>
</reference>
<evidence type="ECO:0000256" key="3">
    <source>
        <dbReference type="ARBA" id="ARBA00012288"/>
    </source>
</evidence>
<dbReference type="Gene3D" id="3.20.20.210">
    <property type="match status" value="1"/>
</dbReference>
<name>A0ABW0IUW9_9HYPH</name>
<feature type="binding site" evidence="7">
    <location>
        <position position="205"/>
    </location>
    <ligand>
        <name>substrate</name>
    </ligand>
</feature>
<keyword evidence="6 7" id="KW-0627">Porphyrin biosynthesis</keyword>
<comment type="caution">
    <text evidence="7">Lacks conserved residue(s) required for the propagation of feature annotation.</text>
</comment>
<dbReference type="EC" id="4.1.1.37" evidence="3 7"/>
<dbReference type="GO" id="GO:0004853">
    <property type="term" value="F:uroporphyrinogen decarboxylase activity"/>
    <property type="evidence" value="ECO:0007669"/>
    <property type="project" value="UniProtKB-EC"/>
</dbReference>
<evidence type="ECO:0000256" key="5">
    <source>
        <dbReference type="ARBA" id="ARBA00023239"/>
    </source>
</evidence>
<dbReference type="PANTHER" id="PTHR21091:SF169">
    <property type="entry name" value="UROPORPHYRINOGEN DECARBOXYLASE"/>
    <property type="match status" value="1"/>
</dbReference>
<dbReference type="InterPro" id="IPR006361">
    <property type="entry name" value="Uroporphyrinogen_deCO2ase_HemE"/>
</dbReference>
<organism evidence="12 13">
    <name type="scientific">Bosea eneae</name>
    <dbReference type="NCBI Taxonomy" id="151454"/>
    <lineage>
        <taxon>Bacteria</taxon>
        <taxon>Pseudomonadati</taxon>
        <taxon>Pseudomonadota</taxon>
        <taxon>Alphaproteobacteria</taxon>
        <taxon>Hyphomicrobiales</taxon>
        <taxon>Boseaceae</taxon>
        <taxon>Bosea</taxon>
    </lineage>
</organism>
<keyword evidence="5 7" id="KW-0456">Lyase</keyword>
<evidence type="ECO:0000256" key="1">
    <source>
        <dbReference type="ARBA" id="ARBA00004804"/>
    </source>
</evidence>
<feature type="binding site" evidence="7">
    <location>
        <position position="321"/>
    </location>
    <ligand>
        <name>substrate</name>
    </ligand>
</feature>
<dbReference type="Proteomes" id="UP001596053">
    <property type="component" value="Unassembled WGS sequence"/>
</dbReference>
<protein>
    <recommendedName>
        <fullName evidence="3 7">Uroporphyrinogen decarboxylase</fullName>
        <shortName evidence="7">UPD</shortName>
        <shortName evidence="7">URO-D</shortName>
        <ecNumber evidence="3 7">4.1.1.37</ecNumber>
    </recommendedName>
</protein>
<dbReference type="InterPro" id="IPR038071">
    <property type="entry name" value="UROD/MetE-like_sf"/>
</dbReference>
<dbReference type="EMBL" id="JBHSLW010000035">
    <property type="protein sequence ID" value="MFC5422161.1"/>
    <property type="molecule type" value="Genomic_DNA"/>
</dbReference>